<dbReference type="GO" id="GO:0019825">
    <property type="term" value="F:oxygen binding"/>
    <property type="evidence" value="ECO:0007669"/>
    <property type="project" value="InterPro"/>
</dbReference>
<evidence type="ECO:0000313" key="1">
    <source>
        <dbReference type="EMBL" id="CAJ1954599.1"/>
    </source>
</evidence>
<name>A0AAD2FW84_9STRA</name>
<comment type="caution">
    <text evidence="1">The sequence shown here is derived from an EMBL/GenBank/DDBJ whole genome shotgun (WGS) entry which is preliminary data.</text>
</comment>
<dbReference type="EMBL" id="CAKOGP040001869">
    <property type="protein sequence ID" value="CAJ1954599.1"/>
    <property type="molecule type" value="Genomic_DNA"/>
</dbReference>
<reference evidence="1" key="1">
    <citation type="submission" date="2023-08" db="EMBL/GenBank/DDBJ databases">
        <authorList>
            <person name="Audoor S."/>
            <person name="Bilcke G."/>
        </authorList>
    </citation>
    <scope>NUCLEOTIDE SEQUENCE</scope>
</reference>
<sequence>MKFKAGLDGRWDNDQFLSLVECYCERVRNDDSLEPYFGEMDKDRLISLQQEFLFAAFLRQRDMDCRLNICEIFEKGISDSEFDALLDHFHLALSDSSVPVDVYDTCQLYLHETRQGCKSNKGMGISDCPMCVLRTPVQLDAVETRKTKGIRSVLRKIRGQS</sequence>
<protein>
    <submittedName>
        <fullName evidence="1">Uncharacterized protein</fullName>
    </submittedName>
</protein>
<dbReference type="AlphaFoldDB" id="A0AAD2FW84"/>
<dbReference type="Proteomes" id="UP001295423">
    <property type="component" value="Unassembled WGS sequence"/>
</dbReference>
<accession>A0AAD2FW84</accession>
<dbReference type="GO" id="GO:0020037">
    <property type="term" value="F:heme binding"/>
    <property type="evidence" value="ECO:0007669"/>
    <property type="project" value="InterPro"/>
</dbReference>
<evidence type="ECO:0000313" key="2">
    <source>
        <dbReference type="Proteomes" id="UP001295423"/>
    </source>
</evidence>
<keyword evidence="2" id="KW-1185">Reference proteome</keyword>
<dbReference type="InterPro" id="IPR009050">
    <property type="entry name" value="Globin-like_sf"/>
</dbReference>
<gene>
    <name evidence="1" type="ORF">CYCCA115_LOCUS15193</name>
</gene>
<dbReference type="SUPFAM" id="SSF46458">
    <property type="entry name" value="Globin-like"/>
    <property type="match status" value="1"/>
</dbReference>
<organism evidence="1 2">
    <name type="scientific">Cylindrotheca closterium</name>
    <dbReference type="NCBI Taxonomy" id="2856"/>
    <lineage>
        <taxon>Eukaryota</taxon>
        <taxon>Sar</taxon>
        <taxon>Stramenopiles</taxon>
        <taxon>Ochrophyta</taxon>
        <taxon>Bacillariophyta</taxon>
        <taxon>Bacillariophyceae</taxon>
        <taxon>Bacillariophycidae</taxon>
        <taxon>Bacillariales</taxon>
        <taxon>Bacillariaceae</taxon>
        <taxon>Cylindrotheca</taxon>
    </lineage>
</organism>
<dbReference type="InterPro" id="IPR012292">
    <property type="entry name" value="Globin/Proto"/>
</dbReference>
<proteinExistence type="predicted"/>
<dbReference type="Gene3D" id="1.10.490.10">
    <property type="entry name" value="Globins"/>
    <property type="match status" value="1"/>
</dbReference>